<reference evidence="2" key="1">
    <citation type="submission" date="2020-02" db="EMBL/GenBank/DDBJ databases">
        <authorList>
            <person name="Meier V. D."/>
        </authorList>
    </citation>
    <scope>NUCLEOTIDE SEQUENCE</scope>
    <source>
        <strain evidence="2">AVDCRST_MAG73</strain>
    </source>
</reference>
<feature type="non-terminal residue" evidence="2">
    <location>
        <position position="1"/>
    </location>
</feature>
<dbReference type="EMBL" id="CADCWE010000174">
    <property type="protein sequence ID" value="CAA9548078.1"/>
    <property type="molecule type" value="Genomic_DNA"/>
</dbReference>
<evidence type="ECO:0008006" key="3">
    <source>
        <dbReference type="Google" id="ProtNLM"/>
    </source>
</evidence>
<feature type="region of interest" description="Disordered" evidence="1">
    <location>
        <begin position="1"/>
        <end position="31"/>
    </location>
</feature>
<dbReference type="AlphaFoldDB" id="A0A6J4UIB7"/>
<name>A0A6J4UIB7_9BACT</name>
<organism evidence="2">
    <name type="scientific">uncultured Thermomicrobiales bacterium</name>
    <dbReference type="NCBI Taxonomy" id="1645740"/>
    <lineage>
        <taxon>Bacteria</taxon>
        <taxon>Pseudomonadati</taxon>
        <taxon>Thermomicrobiota</taxon>
        <taxon>Thermomicrobia</taxon>
        <taxon>Thermomicrobiales</taxon>
        <taxon>environmental samples</taxon>
    </lineage>
</organism>
<proteinExistence type="predicted"/>
<gene>
    <name evidence="2" type="ORF">AVDCRST_MAG73-2607</name>
</gene>
<sequence>SGGGANDIASMDPLPSMSTDQSGSFTATDASMMTDSAAGNVLSQVREGMQVVDSAGDDVGKVDMVHIGDPGAATTAGQSTDDDNAGVVVAAPLSSGTNTGSSLGGGSGVAGLAGMLGGGEIDVDEPLRSQLLRTGFVRVDGKGWFGTDHYLPAERIASVSGDTVTLNTTKDAIAEGR</sequence>
<evidence type="ECO:0000313" key="2">
    <source>
        <dbReference type="EMBL" id="CAA9548078.1"/>
    </source>
</evidence>
<accession>A0A6J4UIB7</accession>
<feature type="compositionally biased region" description="Polar residues" evidence="1">
    <location>
        <begin position="16"/>
        <end position="31"/>
    </location>
</feature>
<protein>
    <recommendedName>
        <fullName evidence="3">PRC-barrel domain-containing protein</fullName>
    </recommendedName>
</protein>
<evidence type="ECO:0000256" key="1">
    <source>
        <dbReference type="SAM" id="MobiDB-lite"/>
    </source>
</evidence>